<dbReference type="SUPFAM" id="SSF159245">
    <property type="entry name" value="AttH-like"/>
    <property type="match status" value="1"/>
</dbReference>
<organism evidence="1 2">
    <name type="scientific">Streptomyces meridianus</name>
    <dbReference type="NCBI Taxonomy" id="2938945"/>
    <lineage>
        <taxon>Bacteria</taxon>
        <taxon>Bacillati</taxon>
        <taxon>Actinomycetota</taxon>
        <taxon>Actinomycetes</taxon>
        <taxon>Kitasatosporales</taxon>
        <taxon>Streptomycetaceae</taxon>
        <taxon>Streptomyces</taxon>
    </lineage>
</organism>
<evidence type="ECO:0000313" key="1">
    <source>
        <dbReference type="EMBL" id="MCM2577824.1"/>
    </source>
</evidence>
<dbReference type="EMBL" id="JAMQGM010000022">
    <property type="protein sequence ID" value="MCM2577824.1"/>
    <property type="molecule type" value="Genomic_DNA"/>
</dbReference>
<accession>A0ABT0X5K3</accession>
<comment type="caution">
    <text evidence="1">The sequence shown here is derived from an EMBL/GenBank/DDBJ whole genome shotgun (WGS) entry which is preliminary data.</text>
</comment>
<reference evidence="1" key="1">
    <citation type="journal article" date="2023" name="Int. J. Syst. Evol. Microbiol.">
        <title>Streptomyces meridianus sp. nov. isolated from brackish water of the Tagus estuary in Alcochete, Portugal.</title>
        <authorList>
            <person name="Santos J.D.N."/>
            <person name="Klimek D."/>
            <person name="Calusinska M."/>
            <person name="Lobo Da Cunha A."/>
            <person name="Catita J."/>
            <person name="Goncalves H."/>
            <person name="Gonzalez I."/>
            <person name="Reyes F."/>
            <person name="Lage O.M."/>
        </authorList>
    </citation>
    <scope>NUCLEOTIDE SEQUENCE</scope>
    <source>
        <strain evidence="1">MTZ3.1</strain>
    </source>
</reference>
<protein>
    <submittedName>
        <fullName evidence="1">Uncharacterized protein</fullName>
    </submittedName>
</protein>
<gene>
    <name evidence="1" type="ORF">M1E25_10735</name>
</gene>
<sequence>MKQDQDATARLYPPLLRGRPGRLEVWYATLTDPGTGTGVWIHHEVVTPPDGSPGRAHGWISVFTPGRPPVTERFGADTSARPIGGDAYFATPSVNASRGLLKGSAGRIRWKLDVTEGGAPLYTFPRWVWERKLLPAAQVVPAPDALFDGRLEVDGERLELSRARGAVARIAGHGNAKRWAWLHADLGDGDALELVAAVARRPGMRRLPPLPLLQLRTGGKDWPLDPLLAAPFFKADIGLPAWSVTGRFGLRRLRVEVRQNPDDCVELGYTDPDGATATCTNSERASAEIVLERRTRTGFETERHWTLDHTAHAEVGTRP</sequence>
<evidence type="ECO:0000313" key="2">
    <source>
        <dbReference type="Proteomes" id="UP001167160"/>
    </source>
</evidence>
<proteinExistence type="predicted"/>
<keyword evidence="2" id="KW-1185">Reference proteome</keyword>
<name>A0ABT0X5K3_9ACTN</name>
<dbReference type="RefSeq" id="WP_251413215.1">
    <property type="nucleotide sequence ID" value="NZ_JAMQGM010000022.1"/>
</dbReference>
<dbReference type="Proteomes" id="UP001167160">
    <property type="component" value="Unassembled WGS sequence"/>
</dbReference>